<dbReference type="OrthoDB" id="2987435at2"/>
<gene>
    <name evidence="1" type="ORF">A4R26_24055</name>
</gene>
<organism evidence="1 2">
    <name type="scientific">Niastella populi</name>
    <dbReference type="NCBI Taxonomy" id="550983"/>
    <lineage>
        <taxon>Bacteria</taxon>
        <taxon>Pseudomonadati</taxon>
        <taxon>Bacteroidota</taxon>
        <taxon>Chitinophagia</taxon>
        <taxon>Chitinophagales</taxon>
        <taxon>Chitinophagaceae</taxon>
        <taxon>Niastella</taxon>
    </lineage>
</organism>
<dbReference type="EMBL" id="LWBP01000191">
    <property type="protein sequence ID" value="OQP57601.1"/>
    <property type="molecule type" value="Genomic_DNA"/>
</dbReference>
<dbReference type="Proteomes" id="UP000192276">
    <property type="component" value="Unassembled WGS sequence"/>
</dbReference>
<proteinExistence type="predicted"/>
<dbReference type="AlphaFoldDB" id="A0A1V9FH60"/>
<comment type="caution">
    <text evidence="1">The sequence shown here is derived from an EMBL/GenBank/DDBJ whole genome shotgun (WGS) entry which is preliminary data.</text>
</comment>
<dbReference type="RefSeq" id="WP_081167180.1">
    <property type="nucleotide sequence ID" value="NZ_LWBP01000191.1"/>
</dbReference>
<sequence>MKQGINQTPAVLADTFKDKSEAQAKTALLNLLSQLKIQKIVYIDDRCSINELKEAYVGKLKAHYDNKPEELDFVNWELPEAPFEKDIIKIWDEKDDAQRREIFLKIITFEGNNEELENSTAPLKLKDLLKDKIELLSPTEWIEKKNEILSSLTATNKILFLFDIEFVHAPLPDLRDGRDLAFELLQDKKISEYLHCGLFSHLFDTIEEYDKRSEYCNTHNLEKEKFYTISKKRFQNSSYLPGLAEGIRNTLLINEVESLKKETSAILRSSFSQSIQEINSLTPESFNHIIQRSSKLEGVWEMSTLIRISNIITTNSALTRLLPNDKRKKINQCLEKIRLVEKIKTGSETPIVKSQVIKLREKELYISNEILNRLHYPISNGDIFNIENKDYILLVQPCNVTLRSSGSRDRKYNIGFLVELETIDQDNYLKFKKGQLATLEIVEDVTLPNDKVKIVRYSTFQPVSLSPLDLTVFNNDGSSKMNLSESESNSAILQDSWKKRYKDLYKEFSEFSEGIKTYRKIKIANKNTIKKSIFNGPLFSGFKIDNENCLSKSGKLLEFNIKRVSHYRSPFSDDLLQKFMLYLSRNAFDHDFSN</sequence>
<evidence type="ECO:0000313" key="2">
    <source>
        <dbReference type="Proteomes" id="UP000192276"/>
    </source>
</evidence>
<reference evidence="2" key="1">
    <citation type="submission" date="2016-04" db="EMBL/GenBank/DDBJ databases">
        <authorList>
            <person name="Chen L."/>
            <person name="Zhuang W."/>
            <person name="Wang G."/>
        </authorList>
    </citation>
    <scope>NUCLEOTIDE SEQUENCE [LARGE SCALE GENOMIC DNA]</scope>
    <source>
        <strain evidence="2">208</strain>
    </source>
</reference>
<evidence type="ECO:0000313" key="1">
    <source>
        <dbReference type="EMBL" id="OQP57601.1"/>
    </source>
</evidence>
<dbReference type="STRING" id="550983.A4R26_24055"/>
<protein>
    <submittedName>
        <fullName evidence="1">Uncharacterized protein</fullName>
    </submittedName>
</protein>
<name>A0A1V9FH60_9BACT</name>
<keyword evidence="2" id="KW-1185">Reference proteome</keyword>
<accession>A0A1V9FH60</accession>